<gene>
    <name evidence="2" type="ORF">PoB_005033800</name>
</gene>
<name>A0AAV4BYE9_9GAST</name>
<dbReference type="Proteomes" id="UP000735302">
    <property type="component" value="Unassembled WGS sequence"/>
</dbReference>
<organism evidence="2 3">
    <name type="scientific">Plakobranchus ocellatus</name>
    <dbReference type="NCBI Taxonomy" id="259542"/>
    <lineage>
        <taxon>Eukaryota</taxon>
        <taxon>Metazoa</taxon>
        <taxon>Spiralia</taxon>
        <taxon>Lophotrochozoa</taxon>
        <taxon>Mollusca</taxon>
        <taxon>Gastropoda</taxon>
        <taxon>Heterobranchia</taxon>
        <taxon>Euthyneura</taxon>
        <taxon>Panpulmonata</taxon>
        <taxon>Sacoglossa</taxon>
        <taxon>Placobranchoidea</taxon>
        <taxon>Plakobranchidae</taxon>
        <taxon>Plakobranchus</taxon>
    </lineage>
</organism>
<comment type="caution">
    <text evidence="2">The sequence shown here is derived from an EMBL/GenBank/DDBJ whole genome shotgun (WGS) entry which is preliminary data.</text>
</comment>
<evidence type="ECO:0000256" key="1">
    <source>
        <dbReference type="SAM" id="SignalP"/>
    </source>
</evidence>
<dbReference type="EMBL" id="BLXT01005539">
    <property type="protein sequence ID" value="GFO23833.1"/>
    <property type="molecule type" value="Genomic_DNA"/>
</dbReference>
<evidence type="ECO:0000313" key="3">
    <source>
        <dbReference type="Proteomes" id="UP000735302"/>
    </source>
</evidence>
<feature type="chain" id="PRO_5043371595" evidence="1">
    <location>
        <begin position="18"/>
        <end position="127"/>
    </location>
</feature>
<protein>
    <submittedName>
        <fullName evidence="2">Uncharacterized protein</fullName>
    </submittedName>
</protein>
<keyword evidence="3" id="KW-1185">Reference proteome</keyword>
<feature type="signal peptide" evidence="1">
    <location>
        <begin position="1"/>
        <end position="17"/>
    </location>
</feature>
<evidence type="ECO:0000313" key="2">
    <source>
        <dbReference type="EMBL" id="GFO23833.1"/>
    </source>
</evidence>
<dbReference type="AlphaFoldDB" id="A0AAV4BYE9"/>
<reference evidence="2 3" key="1">
    <citation type="journal article" date="2021" name="Elife">
        <title>Chloroplast acquisition without the gene transfer in kleptoplastic sea slugs, Plakobranchus ocellatus.</title>
        <authorList>
            <person name="Maeda T."/>
            <person name="Takahashi S."/>
            <person name="Yoshida T."/>
            <person name="Shimamura S."/>
            <person name="Takaki Y."/>
            <person name="Nagai Y."/>
            <person name="Toyoda A."/>
            <person name="Suzuki Y."/>
            <person name="Arimoto A."/>
            <person name="Ishii H."/>
            <person name="Satoh N."/>
            <person name="Nishiyama T."/>
            <person name="Hasebe M."/>
            <person name="Maruyama T."/>
            <person name="Minagawa J."/>
            <person name="Obokata J."/>
            <person name="Shigenobu S."/>
        </authorList>
    </citation>
    <scope>NUCLEOTIDE SEQUENCE [LARGE SCALE GENOMIC DNA]</scope>
</reference>
<accession>A0AAV4BYE9</accession>
<keyword evidence="1" id="KW-0732">Signal</keyword>
<sequence length="127" mass="14949">MFDCSLWVFWTWVILMSEKKPYFPKNMAVKTRRNTKSRATQNTAPGFSRLSTSEWIKDKHMRNPTGRHRKPPTSNSGSFKVLQLNIQGCLTLCHTELWTDLIQRDAHIVLLFEKEREYSLPGYVCDR</sequence>
<proteinExistence type="predicted"/>